<proteinExistence type="predicted"/>
<feature type="domain" description="Protein kinase" evidence="6">
    <location>
        <begin position="746"/>
        <end position="1031"/>
    </location>
</feature>
<keyword evidence="3" id="KW-0547">Nucleotide-binding</keyword>
<dbReference type="Gene3D" id="1.10.510.10">
    <property type="entry name" value="Transferase(Phosphotransferase) domain 1"/>
    <property type="match status" value="1"/>
</dbReference>
<evidence type="ECO:0000256" key="4">
    <source>
        <dbReference type="SAM" id="MobiDB-lite"/>
    </source>
</evidence>
<comment type="catalytic activity">
    <reaction evidence="2">
        <text>L-tyrosyl-[protein] + ATP = O-phospho-L-tyrosyl-[protein] + ADP + H(+)</text>
        <dbReference type="Rhea" id="RHEA:10596"/>
        <dbReference type="Rhea" id="RHEA-COMP:10136"/>
        <dbReference type="Rhea" id="RHEA-COMP:20101"/>
        <dbReference type="ChEBI" id="CHEBI:15378"/>
        <dbReference type="ChEBI" id="CHEBI:30616"/>
        <dbReference type="ChEBI" id="CHEBI:46858"/>
        <dbReference type="ChEBI" id="CHEBI:61978"/>
        <dbReference type="ChEBI" id="CHEBI:456216"/>
        <dbReference type="EC" id="2.7.10.1"/>
    </reaction>
</comment>
<dbReference type="RefSeq" id="XP_050505539.1">
    <property type="nucleotide sequence ID" value="XM_050649582.1"/>
</dbReference>
<feature type="region of interest" description="Disordered" evidence="4">
    <location>
        <begin position="602"/>
        <end position="624"/>
    </location>
</feature>
<comment type="subcellular location">
    <subcellularLocation>
        <location evidence="1">Membrane</location>
        <topology evidence="1">Single-pass membrane protein</topology>
    </subcellularLocation>
</comment>
<dbReference type="PROSITE" id="PS00109">
    <property type="entry name" value="PROTEIN_KINASE_TYR"/>
    <property type="match status" value="1"/>
</dbReference>
<feature type="region of interest" description="Disordered" evidence="4">
    <location>
        <begin position="1121"/>
        <end position="1148"/>
    </location>
</feature>
<feature type="region of interest" description="Disordered" evidence="4">
    <location>
        <begin position="1060"/>
        <end position="1086"/>
    </location>
</feature>
<dbReference type="PROSITE" id="PS00107">
    <property type="entry name" value="PROTEIN_KINASE_ATP"/>
    <property type="match status" value="1"/>
</dbReference>
<dbReference type="SMART" id="SM00219">
    <property type="entry name" value="TyrKc"/>
    <property type="match status" value="1"/>
</dbReference>
<reference evidence="7" key="1">
    <citation type="submission" date="2025-05" db="UniProtKB">
        <authorList>
            <consortium name="EnsemblMetazoa"/>
        </authorList>
    </citation>
    <scope>IDENTIFICATION</scope>
</reference>
<evidence type="ECO:0000256" key="3">
    <source>
        <dbReference type="PROSITE-ProRule" id="PRU10141"/>
    </source>
</evidence>
<sequence>MKDIFVVWIFAIQAYCGALGAYFSMSDIKLTIPRAIKTYKESIVDLRAMSDGPRSRDDLIYGLNGTREYIQVNATTGGIFLTPTFIKHIDKIGTISLTATVKDTAHSESDNTTIQVSVSPLKELDCDEIVEDICFWSQVSYKVESTNDGVPLGQLSSPLLLKMCPFKISYQLSKPQKFVTLVPPNTIQNYWSLALTERARKFKETDIHLKLTCTVETVSGTQKGNMREVKKVITVSILDIDQYPPEPQLPELRIELSERNYKKGDKIKHKSLLFRDNDTTNANHYNFFIEDFNLHDNEKPILKPDCKEKVEETRTVVYCGFVLNQDKSFKEGTYTVVLKLNDTSLNNKSVDSVAVFRVHLVFKGIPESLTKLKLYPSETEIFRTAAPYAKVVEPKDLNGNYSDFVLDEMSKFKEIFNITKREGIVFVQNFLKLKDITTQNLHLNISWTKNNKRESDQFKVTVTTEPNPTCGNISKLERWTSCSEYETIDECLQPDSCAVGTGGRQSVKNRHVPNGPKRCMWRGDEKAVTITHLYSTCTPESKTCPDGICDSFEKLNYKLCPQDCAERAVFPLKLNKKTGRGIDEASGTIICNFGQCQSIKSRRSVPKTTSNHRQEKPPKQQVKEALSVSRESVMQNVTLGGFVSSKCGFSCLAGIGAGALFLVTSTILIIVCWKIRKTRKSARNLSEKDSQELTAPLSVPANREGIGEQLSFNFPMNSAVNDTSFVNSILSKYAPDPKWEFPRSQLVIEQTLGEGEFGKVLRAKANNICGKQGFTTVAVKTLKDDARESELNDLLSEYQLLKEVSHPNVIRLLGVSTTPGGPVYLIIEYAEFGSLRNYLRRTRHLQNNSTEPQILLKEDPVGHYDEPKVSDITPKDLLSFAWQICNGMGYLSDMKLVHRDLAARNVLLADDKVCKISDFGLTRDVYEDNAYLKRSKGRVPVKWMAPESLADHIYTTKSDVWSFGILVWELVTLGATPYPGIAVQNLFHLLRQGYRMERPDNCSVGLYKIMRDCWSIDPEQRPSFQDLSKWFAKLLEDKMEYINLSNNAIYNRGYFMSPFEEEEEEERDAEENNLDDSSSEINPLNYLSRTESLEKCEIREKKLNEELEKIADDKIVNTEGYETPIKVPRKLKTPSNEDPQEYTDMGGK</sequence>
<keyword evidence="5" id="KW-0812">Transmembrane</keyword>
<dbReference type="PANTHER" id="PTHR24416">
    <property type="entry name" value="TYROSINE-PROTEIN KINASE RECEPTOR"/>
    <property type="match status" value="1"/>
</dbReference>
<feature type="compositionally biased region" description="Acidic residues" evidence="4">
    <location>
        <begin position="1060"/>
        <end position="1078"/>
    </location>
</feature>
<dbReference type="Proteomes" id="UP001652700">
    <property type="component" value="Unplaced"/>
</dbReference>
<evidence type="ECO:0000256" key="5">
    <source>
        <dbReference type="SAM" id="Phobius"/>
    </source>
</evidence>
<dbReference type="SUPFAM" id="SSF56112">
    <property type="entry name" value="Protein kinase-like (PK-like)"/>
    <property type="match status" value="1"/>
</dbReference>
<dbReference type="Pfam" id="PF22540">
    <property type="entry name" value="RET_CRD"/>
    <property type="match status" value="1"/>
</dbReference>
<dbReference type="PRINTS" id="PR00109">
    <property type="entry name" value="TYRKINASE"/>
</dbReference>
<name>A0ABM5K5T6_DIAVI</name>
<dbReference type="EnsemblMetazoa" id="XM_050649582.1">
    <property type="protein sequence ID" value="XP_050505539.1"/>
    <property type="gene ID" value="LOC114341076"/>
</dbReference>
<evidence type="ECO:0000313" key="8">
    <source>
        <dbReference type="Proteomes" id="UP001652700"/>
    </source>
</evidence>
<feature type="transmembrane region" description="Helical" evidence="5">
    <location>
        <begin position="652"/>
        <end position="673"/>
    </location>
</feature>
<dbReference type="InterPro" id="IPR050122">
    <property type="entry name" value="RTK"/>
</dbReference>
<evidence type="ECO:0000313" key="7">
    <source>
        <dbReference type="EnsemblMetazoa" id="XP_050505539.1"/>
    </source>
</evidence>
<feature type="compositionally biased region" description="Basic and acidic residues" evidence="4">
    <location>
        <begin position="612"/>
        <end position="622"/>
    </location>
</feature>
<dbReference type="InterPro" id="IPR020635">
    <property type="entry name" value="Tyr_kinase_cat_dom"/>
</dbReference>
<feature type="binding site" evidence="3">
    <location>
        <position position="780"/>
    </location>
    <ligand>
        <name>ATP</name>
        <dbReference type="ChEBI" id="CHEBI:30616"/>
    </ligand>
</feature>
<dbReference type="Gene3D" id="3.30.200.20">
    <property type="entry name" value="Phosphorylase Kinase, domain 1"/>
    <property type="match status" value="1"/>
</dbReference>
<accession>A0ABM5K5T6</accession>
<dbReference type="InterPro" id="IPR017441">
    <property type="entry name" value="Protein_kinase_ATP_BS"/>
</dbReference>
<evidence type="ECO:0000259" key="6">
    <source>
        <dbReference type="PROSITE" id="PS50011"/>
    </source>
</evidence>
<keyword evidence="3" id="KW-0067">ATP-binding</keyword>
<organism evidence="7 8">
    <name type="scientific">Diabrotica virgifera virgifera</name>
    <name type="common">western corn rootworm</name>
    <dbReference type="NCBI Taxonomy" id="50390"/>
    <lineage>
        <taxon>Eukaryota</taxon>
        <taxon>Metazoa</taxon>
        <taxon>Ecdysozoa</taxon>
        <taxon>Arthropoda</taxon>
        <taxon>Hexapoda</taxon>
        <taxon>Insecta</taxon>
        <taxon>Pterygota</taxon>
        <taxon>Neoptera</taxon>
        <taxon>Endopterygota</taxon>
        <taxon>Coleoptera</taxon>
        <taxon>Polyphaga</taxon>
        <taxon>Cucujiformia</taxon>
        <taxon>Chrysomeloidea</taxon>
        <taxon>Chrysomelidae</taxon>
        <taxon>Galerucinae</taxon>
        <taxon>Diabroticina</taxon>
        <taxon>Diabroticites</taxon>
        <taxon>Diabrotica</taxon>
    </lineage>
</organism>
<keyword evidence="5" id="KW-0472">Membrane</keyword>
<dbReference type="Pfam" id="PF07714">
    <property type="entry name" value="PK_Tyr_Ser-Thr"/>
    <property type="match status" value="1"/>
</dbReference>
<dbReference type="InterPro" id="IPR055162">
    <property type="entry name" value="RET_CRD"/>
</dbReference>
<evidence type="ECO:0000256" key="1">
    <source>
        <dbReference type="ARBA" id="ARBA00004167"/>
    </source>
</evidence>
<dbReference type="InterPro" id="IPR001245">
    <property type="entry name" value="Ser-Thr/Tyr_kinase_cat_dom"/>
</dbReference>
<keyword evidence="8" id="KW-1185">Reference proteome</keyword>
<dbReference type="InterPro" id="IPR000719">
    <property type="entry name" value="Prot_kinase_dom"/>
</dbReference>
<protein>
    <recommendedName>
        <fullName evidence="6">Protein kinase domain-containing protein</fullName>
    </recommendedName>
</protein>
<keyword evidence="5" id="KW-1133">Transmembrane helix</keyword>
<dbReference type="GeneID" id="114341076"/>
<dbReference type="PROSITE" id="PS50011">
    <property type="entry name" value="PROTEIN_KINASE_DOM"/>
    <property type="match status" value="1"/>
</dbReference>
<dbReference type="InterPro" id="IPR011009">
    <property type="entry name" value="Kinase-like_dom_sf"/>
</dbReference>
<dbReference type="PANTHER" id="PTHR24416:SF617">
    <property type="entry name" value="RET ONCOGENE, ISOFORM A"/>
    <property type="match status" value="1"/>
</dbReference>
<dbReference type="InterPro" id="IPR008266">
    <property type="entry name" value="Tyr_kinase_AS"/>
</dbReference>
<evidence type="ECO:0000256" key="2">
    <source>
        <dbReference type="ARBA" id="ARBA00051243"/>
    </source>
</evidence>